<organism evidence="1 2">
    <name type="scientific">Brenthis ino</name>
    <name type="common">lesser marbled fritillary</name>
    <dbReference type="NCBI Taxonomy" id="405034"/>
    <lineage>
        <taxon>Eukaryota</taxon>
        <taxon>Metazoa</taxon>
        <taxon>Ecdysozoa</taxon>
        <taxon>Arthropoda</taxon>
        <taxon>Hexapoda</taxon>
        <taxon>Insecta</taxon>
        <taxon>Pterygota</taxon>
        <taxon>Neoptera</taxon>
        <taxon>Endopterygota</taxon>
        <taxon>Lepidoptera</taxon>
        <taxon>Glossata</taxon>
        <taxon>Ditrysia</taxon>
        <taxon>Papilionoidea</taxon>
        <taxon>Nymphalidae</taxon>
        <taxon>Heliconiinae</taxon>
        <taxon>Argynnini</taxon>
        <taxon>Brenthis</taxon>
    </lineage>
</organism>
<dbReference type="EMBL" id="OV170230">
    <property type="protein sequence ID" value="CAH0715041.1"/>
    <property type="molecule type" value="Genomic_DNA"/>
</dbReference>
<reference evidence="1" key="1">
    <citation type="submission" date="2021-12" db="EMBL/GenBank/DDBJ databases">
        <authorList>
            <person name="Martin H S."/>
        </authorList>
    </citation>
    <scope>NUCLEOTIDE SEQUENCE</scope>
</reference>
<sequence length="87" mass="10483">MREYIKNCFANEREGNKKEEERRQYCLNVATLHTKPVILRRESGQQIAIVEARFRRFALMYRDTLQVRRELLKNLVYGYSLLIDIGF</sequence>
<feature type="non-terminal residue" evidence="1">
    <location>
        <position position="87"/>
    </location>
</feature>
<evidence type="ECO:0000313" key="2">
    <source>
        <dbReference type="Proteomes" id="UP000838878"/>
    </source>
</evidence>
<evidence type="ECO:0000313" key="1">
    <source>
        <dbReference type="EMBL" id="CAH0715041.1"/>
    </source>
</evidence>
<proteinExistence type="predicted"/>
<dbReference type="AlphaFoldDB" id="A0A8J9U728"/>
<accession>A0A8J9U728</accession>
<gene>
    <name evidence="1" type="ORF">BINO364_LOCUS2029</name>
</gene>
<keyword evidence="2" id="KW-1185">Reference proteome</keyword>
<name>A0A8J9U728_9NEOP</name>
<protein>
    <submittedName>
        <fullName evidence="1">Uncharacterized protein</fullName>
    </submittedName>
</protein>
<dbReference type="Proteomes" id="UP000838878">
    <property type="component" value="Chromosome 10"/>
</dbReference>